<name>A0A8S3H7T2_9BILA</name>
<sequence length="48" mass="5413">ELSDLKRLDWVTDGESSSTKKTSKERSLDDTNITLNPMQIRTFTVALA</sequence>
<evidence type="ECO:0000313" key="3">
    <source>
        <dbReference type="Proteomes" id="UP000681967"/>
    </source>
</evidence>
<evidence type="ECO:0000313" key="1">
    <source>
        <dbReference type="EMBL" id="CAF4227199.1"/>
    </source>
</evidence>
<reference evidence="2" key="1">
    <citation type="submission" date="2021-02" db="EMBL/GenBank/DDBJ databases">
        <authorList>
            <person name="Nowell W R."/>
        </authorList>
    </citation>
    <scope>NUCLEOTIDE SEQUENCE</scope>
</reference>
<comment type="caution">
    <text evidence="2">The sequence shown here is derived from an EMBL/GenBank/DDBJ whole genome shotgun (WGS) entry which is preliminary data.</text>
</comment>
<gene>
    <name evidence="2" type="ORF">BYL167_LOCUS78309</name>
    <name evidence="1" type="ORF">GIL414_LOCUS22670</name>
</gene>
<proteinExistence type="predicted"/>
<dbReference type="Proteomes" id="UP000681967">
    <property type="component" value="Unassembled WGS sequence"/>
</dbReference>
<dbReference type="EMBL" id="CAJOBH010287199">
    <property type="protein sequence ID" value="CAF5176667.1"/>
    <property type="molecule type" value="Genomic_DNA"/>
</dbReference>
<organism evidence="2 3">
    <name type="scientific">Rotaria magnacalcarata</name>
    <dbReference type="NCBI Taxonomy" id="392030"/>
    <lineage>
        <taxon>Eukaryota</taxon>
        <taxon>Metazoa</taxon>
        <taxon>Spiralia</taxon>
        <taxon>Gnathifera</taxon>
        <taxon>Rotifera</taxon>
        <taxon>Eurotatoria</taxon>
        <taxon>Bdelloidea</taxon>
        <taxon>Philodinida</taxon>
        <taxon>Philodinidae</taxon>
        <taxon>Rotaria</taxon>
    </lineage>
</organism>
<dbReference type="EMBL" id="CAJOBJ010023094">
    <property type="protein sequence ID" value="CAF4227199.1"/>
    <property type="molecule type" value="Genomic_DNA"/>
</dbReference>
<dbReference type="Proteomes" id="UP000681720">
    <property type="component" value="Unassembled WGS sequence"/>
</dbReference>
<protein>
    <submittedName>
        <fullName evidence="2">Uncharacterized protein</fullName>
    </submittedName>
</protein>
<dbReference type="Gene3D" id="2.60.40.1360">
    <property type="match status" value="1"/>
</dbReference>
<evidence type="ECO:0000313" key="2">
    <source>
        <dbReference type="EMBL" id="CAF5176667.1"/>
    </source>
</evidence>
<accession>A0A8S3H7T2</accession>
<dbReference type="AlphaFoldDB" id="A0A8S3H7T2"/>
<feature type="non-terminal residue" evidence="2">
    <location>
        <position position="1"/>
    </location>
</feature>